<dbReference type="EMBL" id="FTRV01000015">
    <property type="protein sequence ID" value="SPM29944.1"/>
    <property type="molecule type" value="Genomic_DNA"/>
</dbReference>
<accession>A0A2U3NEU6</accession>
<keyword evidence="4" id="KW-1185">Reference proteome</keyword>
<protein>
    <recommendedName>
        <fullName evidence="2">4Fe-4S Wbl-type domain-containing protein</fullName>
    </recommendedName>
</protein>
<evidence type="ECO:0000256" key="1">
    <source>
        <dbReference type="SAM" id="MobiDB-lite"/>
    </source>
</evidence>
<dbReference type="AlphaFoldDB" id="A0A2U3NEU6"/>
<sequence>VTLDNLLSVIGGAPALPGARCRGRHHLFDDAGPGEDPEAVEQRHNQALGLCSRCPAADRCRAWFSTLPARQRPLGVVAGRVNTPRPVGRPRQTQAAAEVTS</sequence>
<feature type="domain" description="4Fe-4S Wbl-type" evidence="2">
    <location>
        <begin position="20"/>
        <end position="87"/>
    </location>
</feature>
<reference evidence="3 4" key="1">
    <citation type="submission" date="2017-01" db="EMBL/GenBank/DDBJ databases">
        <authorList>
            <consortium name="Urmite Genomes"/>
        </authorList>
    </citation>
    <scope>NUCLEOTIDE SEQUENCE [LARGE SCALE GENOMIC DNA]</scope>
    <source>
        <strain evidence="3 4">AB308</strain>
    </source>
</reference>
<dbReference type="STRING" id="1841859.GCA_900157385_03444"/>
<feature type="region of interest" description="Disordered" evidence="1">
    <location>
        <begin position="80"/>
        <end position="101"/>
    </location>
</feature>
<dbReference type="InterPro" id="IPR034768">
    <property type="entry name" value="4FE4S_WBL"/>
</dbReference>
<evidence type="ECO:0000313" key="3">
    <source>
        <dbReference type="EMBL" id="SPM29944.1"/>
    </source>
</evidence>
<feature type="compositionally biased region" description="Polar residues" evidence="1">
    <location>
        <begin position="91"/>
        <end position="101"/>
    </location>
</feature>
<evidence type="ECO:0000259" key="2">
    <source>
        <dbReference type="PROSITE" id="PS51674"/>
    </source>
</evidence>
<dbReference type="Proteomes" id="UP000241595">
    <property type="component" value="Unassembled WGS sequence"/>
</dbReference>
<evidence type="ECO:0000313" key="4">
    <source>
        <dbReference type="Proteomes" id="UP000241595"/>
    </source>
</evidence>
<dbReference type="PROSITE" id="PS51674">
    <property type="entry name" value="4FE4S_WBL"/>
    <property type="match status" value="1"/>
</dbReference>
<proteinExistence type="predicted"/>
<gene>
    <name evidence="3" type="ORF">MTAB308_3442</name>
</gene>
<feature type="non-terminal residue" evidence="3">
    <location>
        <position position="1"/>
    </location>
</feature>
<organism evidence="3 4">
    <name type="scientific">Mycobacterium terramassiliense</name>
    <dbReference type="NCBI Taxonomy" id="1841859"/>
    <lineage>
        <taxon>Bacteria</taxon>
        <taxon>Bacillati</taxon>
        <taxon>Actinomycetota</taxon>
        <taxon>Actinomycetes</taxon>
        <taxon>Mycobacteriales</taxon>
        <taxon>Mycobacteriaceae</taxon>
        <taxon>Mycobacterium</taxon>
    </lineage>
</organism>
<name>A0A2U3NEU6_9MYCO</name>